<dbReference type="PANTHER" id="PTHR45947">
    <property type="entry name" value="SULFOQUINOVOSYL TRANSFERASE SQD2"/>
    <property type="match status" value="1"/>
</dbReference>
<dbReference type="Pfam" id="PF00534">
    <property type="entry name" value="Glycos_transf_1"/>
    <property type="match status" value="1"/>
</dbReference>
<dbReference type="GO" id="GO:0016757">
    <property type="term" value="F:glycosyltransferase activity"/>
    <property type="evidence" value="ECO:0007669"/>
    <property type="project" value="InterPro"/>
</dbReference>
<feature type="domain" description="Glycosyl transferase family 1" evidence="1">
    <location>
        <begin position="185"/>
        <end position="341"/>
    </location>
</feature>
<dbReference type="EMBL" id="QBKQ01000001">
    <property type="protein sequence ID" value="PTX44481.1"/>
    <property type="molecule type" value="Genomic_DNA"/>
</dbReference>
<dbReference type="Gene3D" id="3.40.50.2000">
    <property type="entry name" value="Glycogen Phosphorylase B"/>
    <property type="match status" value="2"/>
</dbReference>
<dbReference type="Proteomes" id="UP000244174">
    <property type="component" value="Unassembled WGS sequence"/>
</dbReference>
<keyword evidence="2" id="KW-0808">Transferase</keyword>
<comment type="caution">
    <text evidence="2">The sequence shown here is derived from an EMBL/GenBank/DDBJ whole genome shotgun (WGS) entry which is preliminary data.</text>
</comment>
<dbReference type="SUPFAM" id="SSF53756">
    <property type="entry name" value="UDP-Glycosyltransferase/glycogen phosphorylase"/>
    <property type="match status" value="1"/>
</dbReference>
<gene>
    <name evidence="2" type="ORF">C8P64_0460</name>
</gene>
<dbReference type="InterPro" id="IPR050194">
    <property type="entry name" value="Glycosyltransferase_grp1"/>
</dbReference>
<evidence type="ECO:0000259" key="1">
    <source>
        <dbReference type="Pfam" id="PF00534"/>
    </source>
</evidence>
<evidence type="ECO:0000313" key="2">
    <source>
        <dbReference type="EMBL" id="PTX44481.1"/>
    </source>
</evidence>
<evidence type="ECO:0000313" key="3">
    <source>
        <dbReference type="Proteomes" id="UP000244174"/>
    </source>
</evidence>
<organism evidence="2 3">
    <name type="scientific">Christiangramia gaetbulicola</name>
    <dbReference type="NCBI Taxonomy" id="703340"/>
    <lineage>
        <taxon>Bacteria</taxon>
        <taxon>Pseudomonadati</taxon>
        <taxon>Bacteroidota</taxon>
        <taxon>Flavobacteriia</taxon>
        <taxon>Flavobacteriales</taxon>
        <taxon>Flavobacteriaceae</taxon>
        <taxon>Christiangramia</taxon>
    </lineage>
</organism>
<name>A0A2T6AKY4_9FLAO</name>
<dbReference type="InterPro" id="IPR001296">
    <property type="entry name" value="Glyco_trans_1"/>
</dbReference>
<dbReference type="CDD" id="cd03801">
    <property type="entry name" value="GT4_PimA-like"/>
    <property type="match status" value="1"/>
</dbReference>
<keyword evidence="3" id="KW-1185">Reference proteome</keyword>
<dbReference type="OrthoDB" id="9790710at2"/>
<dbReference type="RefSeq" id="WP_108170437.1">
    <property type="nucleotide sequence ID" value="NZ_QBKQ01000001.1"/>
</dbReference>
<accession>A0A2T6AKY4</accession>
<dbReference type="AlphaFoldDB" id="A0A2T6AKY4"/>
<reference evidence="2 3" key="1">
    <citation type="submission" date="2018-04" db="EMBL/GenBank/DDBJ databases">
        <title>Genomic Encyclopedia of Archaeal and Bacterial Type Strains, Phase II (KMG-II): from individual species to whole genera.</title>
        <authorList>
            <person name="Goeker M."/>
        </authorList>
    </citation>
    <scope>NUCLEOTIDE SEQUENCE [LARGE SCALE GENOMIC DNA]</scope>
    <source>
        <strain evidence="2 3">DSM 23082</strain>
    </source>
</reference>
<dbReference type="PANTHER" id="PTHR45947:SF3">
    <property type="entry name" value="SULFOQUINOVOSYL TRANSFERASE SQD2"/>
    <property type="match status" value="1"/>
</dbReference>
<proteinExistence type="predicted"/>
<sequence>MKKKGVLISNFPVSYRVDFFNELVKDEQIEYNFIFVSDRSNHKSKVSLFENESFLRFSTFINSSYKISVLLELLKFLISKKPDFIVIGGMPYYYLSPLFYRIIFRCKNYIWWGGTILSESSVSKAHEIVRVLLLKSFDGAIYYSKLSQDYLHNLKSNFKDEFILGNNTRDDKKFHKNLVASPISNDKTDLVLLTVGFQFDFKNTIFLLRALSSLEVTKGIKLIVVGEGPEKVRLMKYSEEHNLKVEFPGFIDPSDIYSYYRNADIFLHPSLKDRWPQTYTEAICSGLPPLISNKSGVHDNLIEEFYQDIVFDPTDLEDLKTKLSKMIEDDDFRNEIASKSKLVSEQNNGITKAKEITGFFINN</sequence>
<protein>
    <submittedName>
        <fullName evidence="2">Glycosyltransferase involved in cell wall biosynthesis</fullName>
    </submittedName>
</protein>